<name>A0A2P6TYZ2_CHLSO</name>
<comment type="caution">
    <text evidence="2">The sequence shown here is derived from an EMBL/GenBank/DDBJ whole genome shotgun (WGS) entry which is preliminary data.</text>
</comment>
<protein>
    <submittedName>
        <fullName evidence="2">Uncharacterized protein</fullName>
    </submittedName>
</protein>
<evidence type="ECO:0000256" key="1">
    <source>
        <dbReference type="SAM" id="MobiDB-lite"/>
    </source>
</evidence>
<feature type="region of interest" description="Disordered" evidence="1">
    <location>
        <begin position="436"/>
        <end position="456"/>
    </location>
</feature>
<organism evidence="2 3">
    <name type="scientific">Chlorella sorokiniana</name>
    <name type="common">Freshwater green alga</name>
    <dbReference type="NCBI Taxonomy" id="3076"/>
    <lineage>
        <taxon>Eukaryota</taxon>
        <taxon>Viridiplantae</taxon>
        <taxon>Chlorophyta</taxon>
        <taxon>core chlorophytes</taxon>
        <taxon>Trebouxiophyceae</taxon>
        <taxon>Chlorellales</taxon>
        <taxon>Chlorellaceae</taxon>
        <taxon>Chlorella clade</taxon>
        <taxon>Chlorella</taxon>
    </lineage>
</organism>
<dbReference type="OrthoDB" id="10491424at2759"/>
<keyword evidence="3" id="KW-1185">Reference proteome</keyword>
<gene>
    <name evidence="2" type="ORF">C2E21_2645</name>
</gene>
<dbReference type="EMBL" id="LHPG02000004">
    <property type="protein sequence ID" value="PRW59279.1"/>
    <property type="molecule type" value="Genomic_DNA"/>
</dbReference>
<feature type="region of interest" description="Disordered" evidence="1">
    <location>
        <begin position="94"/>
        <end position="161"/>
    </location>
</feature>
<proteinExistence type="predicted"/>
<evidence type="ECO:0000313" key="2">
    <source>
        <dbReference type="EMBL" id="PRW59279.1"/>
    </source>
</evidence>
<reference evidence="2 3" key="1">
    <citation type="journal article" date="2018" name="Plant J.">
        <title>Genome sequences of Chlorella sorokiniana UTEX 1602 and Micractinium conductrix SAG 241.80: implications to maltose excretion by a green alga.</title>
        <authorList>
            <person name="Arriola M.B."/>
            <person name="Velmurugan N."/>
            <person name="Zhang Y."/>
            <person name="Plunkett M.H."/>
            <person name="Hondzo H."/>
            <person name="Barney B.M."/>
        </authorList>
    </citation>
    <scope>NUCLEOTIDE SEQUENCE [LARGE SCALE GENOMIC DNA]</scope>
    <source>
        <strain evidence="3">UTEX 1602</strain>
    </source>
</reference>
<accession>A0A2P6TYZ2</accession>
<dbReference type="Proteomes" id="UP000239899">
    <property type="component" value="Unassembled WGS sequence"/>
</dbReference>
<sequence>MQVALQPSSGAAEPPSVMHRPGQHLLKHAVTAAVRERAAAQLGGTSEAAAAAVCALRQPKLRQVFESVFDCSTASGNNQWMRGKLLQALGYDSRWRPEGYEPPATGSSARRLSDRPRRPPTGLDSDEYEASGDSEQSRARAPLVAGRKKASGGALGRSDSYKRMRLERAPGASASPFAAAAAAAGAPMVIVVVPDGSCPTSSSAAAALAAAAGGAFMRADSLEAMGSHHSMQQPLMLAHQSSGGSTMEAAARAALATLGWGAAGPTTSAASSPGCMMQSRPPASPPCGLAAPAGHSHGYYHPQQQLMQQQQQAAVGVHGFSRMAGSSHQPTHAPLPPLPPVQPMPPMQPMQPAHEFQGQLQPSFQAWTLQQPQQLGPAAGGAAAHLQRHCSAPEELAQGAFNFTFGGPGAMFAPPAASQQCAPPAISLARTCTAPSQLPPAPMQQPAVAANGQHAASGEAALHSPFAAVPGPLPGYDAASATATAPVSPRAASLPAGTVERRVSAQLPGTASESPFAAVASLPLPPRAASPTRQPAHAASPSPPPPALDAQAPVCDGSLLSLGAGDWPSLFADVEVAAPGDSADLQKLYAMWQDGRMSMGF</sequence>
<dbReference type="AlphaFoldDB" id="A0A2P6TYZ2"/>
<feature type="compositionally biased region" description="Low complexity" evidence="1">
    <location>
        <begin position="529"/>
        <end position="540"/>
    </location>
</feature>
<feature type="region of interest" description="Disordered" evidence="1">
    <location>
        <begin position="523"/>
        <end position="551"/>
    </location>
</feature>
<evidence type="ECO:0000313" key="3">
    <source>
        <dbReference type="Proteomes" id="UP000239899"/>
    </source>
</evidence>